<sequence>MISCKCFCLSSAIKTLDQEKDLQDLLSLVHKESAQDGVAVHKEQVSHFENNNGEQIQVQAKEEKVVDTNTGKLIADVKQEVKQESTGKNSAPEIVVKTKVDIPAEGVHETFLQQGQESNNVENNRDDEVDNDLTPADMAEYLYATQRFPAFYAALERLVNQSKMTPAEAEMYTKAVALEYEKLQLEELEEGVLNEKRIPEEQVAVQQTVQDNVGDVDPYEFLAALWNEAYGKGNEEAQEIVKMLYDRVSQDDNPDDMGQIRDLLVETITSSMNDEPSNYQGEEVQPTNSETPVAAEVEKKLKEEDTKTSDHFTAVKQTEEKHDVKSEQKGEQVKEPAGNKADGQRQ</sequence>
<dbReference type="Proteomes" id="UP000678393">
    <property type="component" value="Unassembled WGS sequence"/>
</dbReference>
<comment type="caution">
    <text evidence="2">The sequence shown here is derived from an EMBL/GenBank/DDBJ whole genome shotgun (WGS) entry which is preliminary data.</text>
</comment>
<feature type="region of interest" description="Disordered" evidence="1">
    <location>
        <begin position="272"/>
        <end position="346"/>
    </location>
</feature>
<dbReference type="AlphaFoldDB" id="A0A8S3ZMF3"/>
<feature type="compositionally biased region" description="Polar residues" evidence="1">
    <location>
        <begin position="272"/>
        <end position="291"/>
    </location>
</feature>
<protein>
    <submittedName>
        <fullName evidence="2">Uncharacterized protein</fullName>
    </submittedName>
</protein>
<keyword evidence="3" id="KW-1185">Reference proteome</keyword>
<accession>A0A8S3ZMF3</accession>
<name>A0A8S3ZMF3_9EUPU</name>
<feature type="compositionally biased region" description="Basic and acidic residues" evidence="1">
    <location>
        <begin position="317"/>
        <end position="334"/>
    </location>
</feature>
<organism evidence="2 3">
    <name type="scientific">Candidula unifasciata</name>
    <dbReference type="NCBI Taxonomy" id="100452"/>
    <lineage>
        <taxon>Eukaryota</taxon>
        <taxon>Metazoa</taxon>
        <taxon>Spiralia</taxon>
        <taxon>Lophotrochozoa</taxon>
        <taxon>Mollusca</taxon>
        <taxon>Gastropoda</taxon>
        <taxon>Heterobranchia</taxon>
        <taxon>Euthyneura</taxon>
        <taxon>Panpulmonata</taxon>
        <taxon>Eupulmonata</taxon>
        <taxon>Stylommatophora</taxon>
        <taxon>Helicina</taxon>
        <taxon>Helicoidea</taxon>
        <taxon>Geomitridae</taxon>
        <taxon>Candidula</taxon>
    </lineage>
</organism>
<evidence type="ECO:0000256" key="1">
    <source>
        <dbReference type="SAM" id="MobiDB-lite"/>
    </source>
</evidence>
<dbReference type="EMBL" id="CAJHNH020004112">
    <property type="protein sequence ID" value="CAG5130559.1"/>
    <property type="molecule type" value="Genomic_DNA"/>
</dbReference>
<evidence type="ECO:0000313" key="2">
    <source>
        <dbReference type="EMBL" id="CAG5130559.1"/>
    </source>
</evidence>
<feature type="compositionally biased region" description="Basic and acidic residues" evidence="1">
    <location>
        <begin position="296"/>
        <end position="310"/>
    </location>
</feature>
<gene>
    <name evidence="2" type="ORF">CUNI_LOCUS16117</name>
</gene>
<proteinExistence type="predicted"/>
<evidence type="ECO:0000313" key="3">
    <source>
        <dbReference type="Proteomes" id="UP000678393"/>
    </source>
</evidence>
<reference evidence="2" key="1">
    <citation type="submission" date="2021-04" db="EMBL/GenBank/DDBJ databases">
        <authorList>
            <consortium name="Molecular Ecology Group"/>
        </authorList>
    </citation>
    <scope>NUCLEOTIDE SEQUENCE</scope>
</reference>
<dbReference type="OrthoDB" id="6134679at2759"/>